<reference evidence="2 3" key="1">
    <citation type="submission" date="2018-09" db="EMBL/GenBank/DDBJ databases">
        <title>Marinorhizobium profundi gen. nov., sp. nov., isolated from a deep-sea sediment sample from the New Britain Trench and proposal of Marinorhizobiaceae fam. nov. in the order Rhizobiales of the class Alphaproteobacteria.</title>
        <authorList>
            <person name="Cao J."/>
        </authorList>
    </citation>
    <scope>NUCLEOTIDE SEQUENCE [LARGE SCALE GENOMIC DNA]</scope>
    <source>
        <strain evidence="2 3">WS11</strain>
    </source>
</reference>
<dbReference type="AlphaFoldDB" id="A0A3S9B6W1"/>
<dbReference type="InterPro" id="IPR012038">
    <property type="entry name" value="UCP009471"/>
</dbReference>
<dbReference type="KEGG" id="abaw:D5400_16620"/>
<accession>A0A3S9B6W1</accession>
<gene>
    <name evidence="2" type="ORF">D5400_16620</name>
</gene>
<proteinExistence type="predicted"/>
<dbReference type="InterPro" id="IPR010621">
    <property type="entry name" value="DUF1214"/>
</dbReference>
<dbReference type="Gene3D" id="2.60.120.600">
    <property type="entry name" value="Domain of unknown function DUF1214, C-terminal domain"/>
    <property type="match status" value="1"/>
</dbReference>
<feature type="domain" description="DUF1214" evidence="1">
    <location>
        <begin position="76"/>
        <end position="173"/>
    </location>
</feature>
<dbReference type="OrthoDB" id="7837485at2"/>
<dbReference type="RefSeq" id="WP_126011005.1">
    <property type="nucleotide sequence ID" value="NZ_CP032509.1"/>
</dbReference>
<dbReference type="InterPro" id="IPR037049">
    <property type="entry name" value="DUF1214_C_sf"/>
</dbReference>
<dbReference type="Pfam" id="PF06742">
    <property type="entry name" value="DUF1214"/>
    <property type="match status" value="1"/>
</dbReference>
<protein>
    <submittedName>
        <fullName evidence="2">DUF1214 domain-containing protein</fullName>
    </submittedName>
</protein>
<name>A0A3S9B6W1_9HYPH</name>
<organism evidence="2 3">
    <name type="scientific">Georhizobium profundi</name>
    <dbReference type="NCBI Taxonomy" id="2341112"/>
    <lineage>
        <taxon>Bacteria</taxon>
        <taxon>Pseudomonadati</taxon>
        <taxon>Pseudomonadota</taxon>
        <taxon>Alphaproteobacteria</taxon>
        <taxon>Hyphomicrobiales</taxon>
        <taxon>Rhizobiaceae</taxon>
        <taxon>Georhizobium</taxon>
    </lineage>
</organism>
<dbReference type="EMBL" id="CP032509">
    <property type="protein sequence ID" value="AZN72679.1"/>
    <property type="molecule type" value="Genomic_DNA"/>
</dbReference>
<evidence type="ECO:0000313" key="3">
    <source>
        <dbReference type="Proteomes" id="UP000268192"/>
    </source>
</evidence>
<dbReference type="Proteomes" id="UP000268192">
    <property type="component" value="Chromosome"/>
</dbReference>
<evidence type="ECO:0000313" key="2">
    <source>
        <dbReference type="EMBL" id="AZN72679.1"/>
    </source>
</evidence>
<evidence type="ECO:0000259" key="1">
    <source>
        <dbReference type="Pfam" id="PF06742"/>
    </source>
</evidence>
<dbReference type="SUPFAM" id="SSF160935">
    <property type="entry name" value="VPA0735-like"/>
    <property type="match status" value="1"/>
</dbReference>
<sequence>MIGALRIPFFIGLALAIAFSGGIAATKIALDAEDPFDVLEIGPWVANPLAQTAGANPYDKARRALGDGSGLGQAEGLVFRATTDTSGAPLLASCAYLVAGQVPASRVWIMRLTGLSGEISHAEPPFSRALHSASVLRAPDGAFEIRLGAEARSGNWLFLSGDGPFGIEFLLFDTPAAGNFGLIDLEMPEIERQDCADA</sequence>
<dbReference type="PIRSF" id="PIRSF009471">
    <property type="entry name" value="UCP009471"/>
    <property type="match status" value="1"/>
</dbReference>
<keyword evidence="3" id="KW-1185">Reference proteome</keyword>